<gene>
    <name evidence="1" type="ORF">SPIROBIBN47_400036</name>
</gene>
<sequence length="66" mass="7881">MDYEQIQSLEAEIENLKKDLALTDWYVVRFAETGKPIPEEVLAERQEKRQRINDLQEQIRSMMAKN</sequence>
<proteinExistence type="predicted"/>
<organism evidence="1">
    <name type="scientific">uncultured spirochete</name>
    <dbReference type="NCBI Taxonomy" id="156406"/>
    <lineage>
        <taxon>Bacteria</taxon>
        <taxon>Pseudomonadati</taxon>
        <taxon>Spirochaetota</taxon>
        <taxon>Spirochaetia</taxon>
        <taxon>Spirochaetales</taxon>
        <taxon>environmental samples</taxon>
    </lineage>
</organism>
<evidence type="ECO:0000313" key="1">
    <source>
        <dbReference type="EMBL" id="SLM15257.1"/>
    </source>
</evidence>
<accession>A0A3P3XL40</accession>
<protein>
    <submittedName>
        <fullName evidence="1">Uncharacterized protein</fullName>
    </submittedName>
</protein>
<dbReference type="AlphaFoldDB" id="A0A3P3XL40"/>
<dbReference type="EMBL" id="FWDM01000035">
    <property type="protein sequence ID" value="SLM15257.1"/>
    <property type="molecule type" value="Genomic_DNA"/>
</dbReference>
<name>A0A3P3XL40_9SPIR</name>
<reference evidence="1" key="1">
    <citation type="submission" date="2017-02" db="EMBL/GenBank/DDBJ databases">
        <authorList>
            <person name="Regsiter A."/>
            <person name="William W."/>
        </authorList>
    </citation>
    <scope>NUCLEOTIDE SEQUENCE</scope>
    <source>
        <strain evidence="1">Bib</strain>
    </source>
</reference>